<dbReference type="InterPro" id="IPR055170">
    <property type="entry name" value="GFO_IDH_MocA-like_dom"/>
</dbReference>
<gene>
    <name evidence="3" type="ORF">GZA08_00655</name>
</gene>
<evidence type="ECO:0000313" key="3">
    <source>
        <dbReference type="EMBL" id="NDU99477.1"/>
    </source>
</evidence>
<organism evidence="3 4">
    <name type="scientific">Pseudoroseicyclus tamaricis</name>
    <dbReference type="NCBI Taxonomy" id="2705421"/>
    <lineage>
        <taxon>Bacteria</taxon>
        <taxon>Pseudomonadati</taxon>
        <taxon>Pseudomonadota</taxon>
        <taxon>Alphaproteobacteria</taxon>
        <taxon>Rhodobacterales</taxon>
        <taxon>Paracoccaceae</taxon>
        <taxon>Pseudoroseicyclus</taxon>
    </lineage>
</organism>
<dbReference type="EMBL" id="JAAGAB010000001">
    <property type="protein sequence ID" value="NDU99477.1"/>
    <property type="molecule type" value="Genomic_DNA"/>
</dbReference>
<dbReference type="InterPro" id="IPR051450">
    <property type="entry name" value="Gfo/Idh/MocA_Oxidoreductases"/>
</dbReference>
<evidence type="ECO:0000259" key="1">
    <source>
        <dbReference type="Pfam" id="PF01408"/>
    </source>
</evidence>
<dbReference type="AlphaFoldDB" id="A0A6B2JN82"/>
<dbReference type="Pfam" id="PF01408">
    <property type="entry name" value="GFO_IDH_MocA"/>
    <property type="match status" value="1"/>
</dbReference>
<proteinExistence type="predicted"/>
<dbReference type="RefSeq" id="WP_163889016.1">
    <property type="nucleotide sequence ID" value="NZ_JAAFYS010000001.1"/>
</dbReference>
<dbReference type="InterPro" id="IPR036291">
    <property type="entry name" value="NAD(P)-bd_dom_sf"/>
</dbReference>
<dbReference type="Gene3D" id="3.40.50.720">
    <property type="entry name" value="NAD(P)-binding Rossmann-like Domain"/>
    <property type="match status" value="1"/>
</dbReference>
<keyword evidence="4" id="KW-1185">Reference proteome</keyword>
<accession>A0A6B2JN82</accession>
<sequence>MATRGTGGSGAVSLVGCGYVADLYMRSLALHPEIAVTGAHDRDPVRLAAFCTHWGIAALPSMASLFATLPSGGVVLNLTNPGEHAAVTRACLTAGAHVFSEKPMVTALGEARELAALAEARGLQLASAPSSVLSRTAQGLFRALRAGHPGTPRLIYAELDDGFIPQAPLEQWASQSGAPWPWRDEFTVGCTMEHAGYWLSWLIAAFGSVSRVEAAIAETIPDKRGVTGQPDFSTAVLHFAAGPVARLTCSIAAPHDHRLRIVGDTGVLEVPRAWDNAAPVRLRRRRTLRRRLFEEPVARDIGLSGRPHPMVRRSGAASMNFALGPAEMLSAIAAGRPSRLSGAYALHLTEVTLAIAAGARAEMTTTCPPLEPMPWAA</sequence>
<dbReference type="PROSITE" id="PS51257">
    <property type="entry name" value="PROKAR_LIPOPROTEIN"/>
    <property type="match status" value="1"/>
</dbReference>
<reference evidence="3 4" key="1">
    <citation type="submission" date="2020-02" db="EMBL/GenBank/DDBJ databases">
        <title>Pseudoroseicyclus tamarix, sp. nov., isolated from offshore sediment of a Tamarix chinensis forest.</title>
        <authorList>
            <person name="Gai Y."/>
        </authorList>
    </citation>
    <scope>NUCLEOTIDE SEQUENCE [LARGE SCALE GENOMIC DNA]</scope>
    <source>
        <strain evidence="3 4">CLL3-39</strain>
    </source>
</reference>
<feature type="domain" description="Gfo/Idh/MocA-like oxidoreductase N-terminal" evidence="1">
    <location>
        <begin position="12"/>
        <end position="125"/>
    </location>
</feature>
<dbReference type="PANTHER" id="PTHR43377">
    <property type="entry name" value="BILIVERDIN REDUCTASE A"/>
    <property type="match status" value="1"/>
</dbReference>
<feature type="domain" description="GFO/IDH/MocA-like oxidoreductase" evidence="2">
    <location>
        <begin position="142"/>
        <end position="269"/>
    </location>
</feature>
<dbReference type="Gene3D" id="3.30.360.10">
    <property type="entry name" value="Dihydrodipicolinate Reductase, domain 2"/>
    <property type="match status" value="1"/>
</dbReference>
<dbReference type="SUPFAM" id="SSF51735">
    <property type="entry name" value="NAD(P)-binding Rossmann-fold domains"/>
    <property type="match status" value="1"/>
</dbReference>
<evidence type="ECO:0000313" key="4">
    <source>
        <dbReference type="Proteomes" id="UP000474757"/>
    </source>
</evidence>
<dbReference type="Pfam" id="PF22725">
    <property type="entry name" value="GFO_IDH_MocA_C3"/>
    <property type="match status" value="1"/>
</dbReference>
<dbReference type="GO" id="GO:0000166">
    <property type="term" value="F:nucleotide binding"/>
    <property type="evidence" value="ECO:0007669"/>
    <property type="project" value="InterPro"/>
</dbReference>
<comment type="caution">
    <text evidence="3">The sequence shown here is derived from an EMBL/GenBank/DDBJ whole genome shotgun (WGS) entry which is preliminary data.</text>
</comment>
<dbReference type="Proteomes" id="UP000474757">
    <property type="component" value="Unassembled WGS sequence"/>
</dbReference>
<name>A0A6B2JN82_9RHOB</name>
<evidence type="ECO:0000259" key="2">
    <source>
        <dbReference type="Pfam" id="PF22725"/>
    </source>
</evidence>
<dbReference type="InterPro" id="IPR000683">
    <property type="entry name" value="Gfo/Idh/MocA-like_OxRdtase_N"/>
</dbReference>
<dbReference type="PANTHER" id="PTHR43377:SF1">
    <property type="entry name" value="BILIVERDIN REDUCTASE A"/>
    <property type="match status" value="1"/>
</dbReference>
<dbReference type="SUPFAM" id="SSF55347">
    <property type="entry name" value="Glyceraldehyde-3-phosphate dehydrogenase-like, C-terminal domain"/>
    <property type="match status" value="1"/>
</dbReference>
<protein>
    <submittedName>
        <fullName evidence="3">Gfo/Idh/MocA family oxidoreductase</fullName>
    </submittedName>
</protein>